<evidence type="ECO:0000256" key="2">
    <source>
        <dbReference type="ARBA" id="ARBA00022475"/>
    </source>
</evidence>
<evidence type="ECO:0000256" key="3">
    <source>
        <dbReference type="ARBA" id="ARBA00022692"/>
    </source>
</evidence>
<dbReference type="InterPro" id="IPR050833">
    <property type="entry name" value="Poly_Biosynth_Transport"/>
</dbReference>
<dbReference type="PANTHER" id="PTHR30250:SF11">
    <property type="entry name" value="O-ANTIGEN TRANSPORTER-RELATED"/>
    <property type="match status" value="1"/>
</dbReference>
<feature type="transmembrane region" description="Helical" evidence="6">
    <location>
        <begin position="12"/>
        <end position="33"/>
    </location>
</feature>
<comment type="caution">
    <text evidence="7">The sequence shown here is derived from an EMBL/GenBank/DDBJ whole genome shotgun (WGS) entry which is preliminary data.</text>
</comment>
<organism evidence="7">
    <name type="scientific">marine sediment metagenome</name>
    <dbReference type="NCBI Taxonomy" id="412755"/>
    <lineage>
        <taxon>unclassified sequences</taxon>
        <taxon>metagenomes</taxon>
        <taxon>ecological metagenomes</taxon>
    </lineage>
</organism>
<evidence type="ECO:0000256" key="4">
    <source>
        <dbReference type="ARBA" id="ARBA00022989"/>
    </source>
</evidence>
<evidence type="ECO:0000256" key="6">
    <source>
        <dbReference type="SAM" id="Phobius"/>
    </source>
</evidence>
<feature type="non-terminal residue" evidence="7">
    <location>
        <position position="265"/>
    </location>
</feature>
<feature type="transmembrane region" description="Helical" evidence="6">
    <location>
        <begin position="223"/>
        <end position="242"/>
    </location>
</feature>
<keyword evidence="4 6" id="KW-1133">Transmembrane helix</keyword>
<gene>
    <name evidence="7" type="ORF">S01H1_43608</name>
</gene>
<feature type="transmembrane region" description="Helical" evidence="6">
    <location>
        <begin position="45"/>
        <end position="68"/>
    </location>
</feature>
<proteinExistence type="predicted"/>
<evidence type="ECO:0000256" key="1">
    <source>
        <dbReference type="ARBA" id="ARBA00004651"/>
    </source>
</evidence>
<dbReference type="EMBL" id="BARS01027783">
    <property type="protein sequence ID" value="GAG01081.1"/>
    <property type="molecule type" value="Genomic_DNA"/>
</dbReference>
<evidence type="ECO:0000313" key="7">
    <source>
        <dbReference type="EMBL" id="GAG01081.1"/>
    </source>
</evidence>
<reference evidence="7" key="1">
    <citation type="journal article" date="2014" name="Front. Microbiol.">
        <title>High frequency of phylogenetically diverse reductive dehalogenase-homologous genes in deep subseafloor sedimentary metagenomes.</title>
        <authorList>
            <person name="Kawai M."/>
            <person name="Futagami T."/>
            <person name="Toyoda A."/>
            <person name="Takaki Y."/>
            <person name="Nishi S."/>
            <person name="Hori S."/>
            <person name="Arai W."/>
            <person name="Tsubouchi T."/>
            <person name="Morono Y."/>
            <person name="Uchiyama I."/>
            <person name="Ito T."/>
            <person name="Fujiyama A."/>
            <person name="Inagaki F."/>
            <person name="Takami H."/>
        </authorList>
    </citation>
    <scope>NUCLEOTIDE SEQUENCE</scope>
    <source>
        <strain evidence="7">Expedition CK06-06</strain>
    </source>
</reference>
<sequence>DREQAPSYLCNSVIVRLGLCMGSAPILALFFLAQHLTASLETSTVVALALFWVALVPSNIAASFGAVFNAYERMEVPAGVTTLTTLLKVSLGAVALIVGTGYVGLAAVSIVVNLATMIVLYLLVRALLFHPRIQIDLSLQKRMISTSYPLMINHLLATLFFKVAIVLLRLRIEDPRVVGWYSTAYKYIDAAQVLPAYFTMAIFPMMARHASADKTSLSKAYRLAVKLLLIAALPGALLGWALSYELIAILGGSQYLPYAAPILRV</sequence>
<feature type="transmembrane region" description="Helical" evidence="6">
    <location>
        <begin position="150"/>
        <end position="172"/>
    </location>
</feature>
<name>X0VKK4_9ZZZZ</name>
<dbReference type="PANTHER" id="PTHR30250">
    <property type="entry name" value="PST FAMILY PREDICTED COLANIC ACID TRANSPORTER"/>
    <property type="match status" value="1"/>
</dbReference>
<protein>
    <recommendedName>
        <fullName evidence="8">Polysaccharide biosynthesis protein C-terminal domain-containing protein</fullName>
    </recommendedName>
</protein>
<feature type="transmembrane region" description="Helical" evidence="6">
    <location>
        <begin position="80"/>
        <end position="99"/>
    </location>
</feature>
<dbReference type="GO" id="GO:0005886">
    <property type="term" value="C:plasma membrane"/>
    <property type="evidence" value="ECO:0007669"/>
    <property type="project" value="UniProtKB-SubCell"/>
</dbReference>
<dbReference type="InterPro" id="IPR002797">
    <property type="entry name" value="Polysacc_synth"/>
</dbReference>
<feature type="transmembrane region" description="Helical" evidence="6">
    <location>
        <begin position="105"/>
        <end position="129"/>
    </location>
</feature>
<dbReference type="AlphaFoldDB" id="X0VKK4"/>
<accession>X0VKK4</accession>
<dbReference type="Pfam" id="PF01943">
    <property type="entry name" value="Polysacc_synt"/>
    <property type="match status" value="1"/>
</dbReference>
<feature type="non-terminal residue" evidence="7">
    <location>
        <position position="1"/>
    </location>
</feature>
<comment type="subcellular location">
    <subcellularLocation>
        <location evidence="1">Cell membrane</location>
        <topology evidence="1">Multi-pass membrane protein</topology>
    </subcellularLocation>
</comment>
<keyword evidence="3 6" id="KW-0812">Transmembrane</keyword>
<keyword evidence="2" id="KW-1003">Cell membrane</keyword>
<keyword evidence="5 6" id="KW-0472">Membrane</keyword>
<evidence type="ECO:0000256" key="5">
    <source>
        <dbReference type="ARBA" id="ARBA00023136"/>
    </source>
</evidence>
<evidence type="ECO:0008006" key="8">
    <source>
        <dbReference type="Google" id="ProtNLM"/>
    </source>
</evidence>
<feature type="transmembrane region" description="Helical" evidence="6">
    <location>
        <begin position="184"/>
        <end position="203"/>
    </location>
</feature>